<evidence type="ECO:0000313" key="2">
    <source>
        <dbReference type="EMBL" id="SER51502.1"/>
    </source>
</evidence>
<organism evidence="2 3">
    <name type="scientific">Pseudomonas lutea</name>
    <dbReference type="NCBI Taxonomy" id="243924"/>
    <lineage>
        <taxon>Bacteria</taxon>
        <taxon>Pseudomonadati</taxon>
        <taxon>Pseudomonadota</taxon>
        <taxon>Gammaproteobacteria</taxon>
        <taxon>Pseudomonadales</taxon>
        <taxon>Pseudomonadaceae</taxon>
        <taxon>Pseudomonas</taxon>
    </lineage>
</organism>
<dbReference type="Pfam" id="PF13730">
    <property type="entry name" value="HTH_36"/>
    <property type="match status" value="1"/>
</dbReference>
<dbReference type="InterPro" id="IPR036388">
    <property type="entry name" value="WH-like_DNA-bd_sf"/>
</dbReference>
<dbReference type="Gene3D" id="1.10.10.10">
    <property type="entry name" value="Winged helix-like DNA-binding domain superfamily/Winged helix DNA-binding domain"/>
    <property type="match status" value="1"/>
</dbReference>
<dbReference type="GeneID" id="300269843"/>
<dbReference type="AlphaFoldDB" id="A0A9X8MHW2"/>
<protein>
    <submittedName>
        <fullName evidence="2">Helix-turn-helix domain-containing protein</fullName>
    </submittedName>
</protein>
<evidence type="ECO:0000313" key="3">
    <source>
        <dbReference type="Proteomes" id="UP000183210"/>
    </source>
</evidence>
<evidence type="ECO:0000256" key="1">
    <source>
        <dbReference type="SAM" id="MobiDB-lite"/>
    </source>
</evidence>
<feature type="region of interest" description="Disordered" evidence="1">
    <location>
        <begin position="141"/>
        <end position="160"/>
    </location>
</feature>
<dbReference type="EMBL" id="FOEV01000032">
    <property type="protein sequence ID" value="SER51502.1"/>
    <property type="molecule type" value="Genomic_DNA"/>
</dbReference>
<name>A0A9X8MHW2_9PSED</name>
<dbReference type="Proteomes" id="UP000183210">
    <property type="component" value="Unassembled WGS sequence"/>
</dbReference>
<comment type="caution">
    <text evidence="2">The sequence shown here is derived from an EMBL/GenBank/DDBJ whole genome shotgun (WGS) entry which is preliminary data.</text>
</comment>
<gene>
    <name evidence="2" type="ORF">SAMN05216409_13217</name>
</gene>
<dbReference type="RefSeq" id="WP_074830600.1">
    <property type="nucleotide sequence ID" value="NZ_FOEV01000032.1"/>
</dbReference>
<feature type="region of interest" description="Disordered" evidence="1">
    <location>
        <begin position="96"/>
        <end position="130"/>
    </location>
</feature>
<dbReference type="SUPFAM" id="SSF46785">
    <property type="entry name" value="Winged helix' DNA-binding domain"/>
    <property type="match status" value="1"/>
</dbReference>
<accession>A0A9X8MHW2</accession>
<sequence length="305" mass="33682">MSFQAMAWAVGQMLPTREKFVLLMLANRTNSDTGRCDPSHKRIAEDCGMSVSSVKRALQKLEDDGYLVVEARSKNGEKLPNQYRLCMEGVGPHRPIPPTDGVGVGSQGPEVGSHRPNHSSQRTEGVGSQGAIKQEIYKQEGKQEENQLPAGSAKPNTTGQIIPFEPVQPKVDIPADMPGPKDQECKTFKSWANYAFAYRKRYETWPIWNAKVAGQLSQLVDRLGQDVAHHVAAYYLTINDARLINDCHSLNSLLAKAEAIHTQWVTGRQMNSRTARQMEDTQANLNAAQEAASLIKQGGNKNAFL</sequence>
<proteinExistence type="predicted"/>
<dbReference type="InterPro" id="IPR036390">
    <property type="entry name" value="WH_DNA-bd_sf"/>
</dbReference>
<reference evidence="2 3" key="1">
    <citation type="submission" date="2016-10" db="EMBL/GenBank/DDBJ databases">
        <authorList>
            <person name="Varghese N."/>
            <person name="Submissions S."/>
        </authorList>
    </citation>
    <scope>NUCLEOTIDE SEQUENCE [LARGE SCALE GENOMIC DNA]</scope>
    <source>
        <strain evidence="2 3">LMG 21974</strain>
    </source>
</reference>